<keyword evidence="1" id="KW-0863">Zinc-finger</keyword>
<dbReference type="PANTHER" id="PTHR47331:SF1">
    <property type="entry name" value="GAG-LIKE PROTEIN"/>
    <property type="match status" value="1"/>
</dbReference>
<evidence type="ECO:0000313" key="3">
    <source>
        <dbReference type="EMBL" id="JAV83829.1"/>
    </source>
</evidence>
<reference evidence="3" key="1">
    <citation type="journal article" date="2016" name="Sci. Rep.">
        <title>Molecular characterization of firefly nuptial gifts: a multi-omics approach sheds light on postcopulatory sexual selection.</title>
        <authorList>
            <person name="Al-Wathiqui N."/>
            <person name="Fallon T.R."/>
            <person name="South A."/>
            <person name="Weng J.K."/>
            <person name="Lewis S.M."/>
        </authorList>
    </citation>
    <scope>NUCLEOTIDE SEQUENCE</scope>
</reference>
<keyword evidence="1" id="KW-0479">Metal-binding</keyword>
<dbReference type="GO" id="GO:0003676">
    <property type="term" value="F:nucleic acid binding"/>
    <property type="evidence" value="ECO:0007669"/>
    <property type="project" value="InterPro"/>
</dbReference>
<dbReference type="PANTHER" id="PTHR47331">
    <property type="entry name" value="PHD-TYPE DOMAIN-CONTAINING PROTEIN"/>
    <property type="match status" value="1"/>
</dbReference>
<dbReference type="EMBL" id="GEZM01034356">
    <property type="protein sequence ID" value="JAV83826.1"/>
    <property type="molecule type" value="Transcribed_RNA"/>
</dbReference>
<protein>
    <recommendedName>
        <fullName evidence="2">CCHC-type domain-containing protein</fullName>
    </recommendedName>
</protein>
<evidence type="ECO:0000259" key="2">
    <source>
        <dbReference type="PROSITE" id="PS50158"/>
    </source>
</evidence>
<dbReference type="Pfam" id="PF03564">
    <property type="entry name" value="DUF1759"/>
    <property type="match status" value="1"/>
</dbReference>
<dbReference type="InterPro" id="IPR005312">
    <property type="entry name" value="DUF1759"/>
</dbReference>
<feature type="domain" description="CCHC-type" evidence="2">
    <location>
        <begin position="364"/>
        <end position="377"/>
    </location>
</feature>
<accession>A0A1Y1MDD3</accession>
<organism evidence="3">
    <name type="scientific">Photinus pyralis</name>
    <name type="common">Common eastern firefly</name>
    <name type="synonym">Lampyris pyralis</name>
    <dbReference type="NCBI Taxonomy" id="7054"/>
    <lineage>
        <taxon>Eukaryota</taxon>
        <taxon>Metazoa</taxon>
        <taxon>Ecdysozoa</taxon>
        <taxon>Arthropoda</taxon>
        <taxon>Hexapoda</taxon>
        <taxon>Insecta</taxon>
        <taxon>Pterygota</taxon>
        <taxon>Neoptera</taxon>
        <taxon>Endopterygota</taxon>
        <taxon>Coleoptera</taxon>
        <taxon>Polyphaga</taxon>
        <taxon>Elateriformia</taxon>
        <taxon>Elateroidea</taxon>
        <taxon>Lampyridae</taxon>
        <taxon>Lampyrinae</taxon>
        <taxon>Photinus</taxon>
    </lineage>
</organism>
<dbReference type="AlphaFoldDB" id="A0A1Y1MDD3"/>
<dbReference type="EMBL" id="GEZM01034352">
    <property type="protein sequence ID" value="JAV83827.1"/>
    <property type="molecule type" value="Transcribed_RNA"/>
</dbReference>
<dbReference type="EMBL" id="GEZM01034350">
    <property type="protein sequence ID" value="JAV83829.1"/>
    <property type="molecule type" value="Transcribed_RNA"/>
</dbReference>
<dbReference type="GO" id="GO:0008270">
    <property type="term" value="F:zinc ion binding"/>
    <property type="evidence" value="ECO:0007669"/>
    <property type="project" value="UniProtKB-KW"/>
</dbReference>
<dbReference type="InterPro" id="IPR001878">
    <property type="entry name" value="Znf_CCHC"/>
</dbReference>
<keyword evidence="1" id="KW-0862">Zinc</keyword>
<dbReference type="PROSITE" id="PS50158">
    <property type="entry name" value="ZF_CCHC"/>
    <property type="match status" value="1"/>
</dbReference>
<evidence type="ECO:0000256" key="1">
    <source>
        <dbReference type="PROSITE-ProRule" id="PRU00047"/>
    </source>
</evidence>
<name>A0A1Y1MDD3_PHOPY</name>
<dbReference type="EMBL" id="GEZM01034348">
    <property type="protein sequence ID" value="JAV83830.1"/>
    <property type="molecule type" value="Transcribed_RNA"/>
</dbReference>
<proteinExistence type="predicted"/>
<sequence length="444" mass="50742">MGASNSTSNEKHELQQLEKGRDQLTAELTRFDQYLNKFSPENDDIEPLQIRLEKIEPILDDFKHIQNSIEELLISDSSLGNTTGDEHEVFEDRYYDVIARARKIVQNTVNEPSAPEGTSANDQSILYVTSSQVPQLPQFSGAHHDWQRFHDDFMTMVYNNNSLSNNDKFNCLKNCLAGELAEIIACLPDAQANFTTVWEILKARFENRKIIVNSHLKEIVDLPVLSKVSHTFIKNLHNTFLKNVSALESLGENVKDWDTILIYLVISKLDFNSRREWESFSKDIRFLKVSHLNIFLTNRYRILEGKFSNTNQRQTQDSRDAGISGVRNPTCSFCKGSHVIFACRQFKSLSVDSRLQRVIELKICKNCLRPGHKVRDCHTSNVCKKCGAKHATLLHQSVGQQGNQQETPQVQQVQVQSRQQVDSGMSQGLRAAVTLVTNYLNWNR</sequence>